<proteinExistence type="predicted"/>
<reference evidence="1 2" key="2">
    <citation type="submission" date="2020-01" db="EMBL/GenBank/DDBJ databases">
        <title>Clostridiaceae sp. nov. isolated from the gut of human by culturomics.</title>
        <authorList>
            <person name="Chang Y."/>
        </authorList>
    </citation>
    <scope>NUCLEOTIDE SEQUENCE [LARGE SCALE GENOMIC DNA]</scope>
    <source>
        <strain evidence="1 2">DONG20-135</strain>
    </source>
</reference>
<dbReference type="Gene3D" id="3.30.1830.10">
    <property type="entry name" value="YehR-like"/>
    <property type="match status" value="1"/>
</dbReference>
<gene>
    <name evidence="1" type="ORF">GSF08_01030</name>
</gene>
<dbReference type="PROSITE" id="PS51257">
    <property type="entry name" value="PROKAR_LIPOPROTEIN"/>
    <property type="match status" value="1"/>
</dbReference>
<evidence type="ECO:0000313" key="2">
    <source>
        <dbReference type="Proteomes" id="UP000434036"/>
    </source>
</evidence>
<organism evidence="1 2">
    <name type="scientific">Copranaerobaculum intestinale</name>
    <dbReference type="NCBI Taxonomy" id="2692629"/>
    <lineage>
        <taxon>Bacteria</taxon>
        <taxon>Bacillati</taxon>
        <taxon>Bacillota</taxon>
        <taxon>Erysipelotrichia</taxon>
        <taxon>Erysipelotrichales</taxon>
        <taxon>Erysipelotrichaceae</taxon>
        <taxon>Copranaerobaculum</taxon>
    </lineage>
</organism>
<evidence type="ECO:0000313" key="1">
    <source>
        <dbReference type="EMBL" id="MXQ72526.1"/>
    </source>
</evidence>
<dbReference type="EMBL" id="WUUQ01000001">
    <property type="protein sequence ID" value="MXQ72526.1"/>
    <property type="molecule type" value="Genomic_DNA"/>
</dbReference>
<dbReference type="InterPro" id="IPR036699">
    <property type="entry name" value="YehR-like_sf"/>
</dbReference>
<protein>
    <submittedName>
        <fullName evidence="1">DUF1307 domain-containing protein</fullName>
    </submittedName>
</protein>
<dbReference type="RefSeq" id="WP_160624018.1">
    <property type="nucleotide sequence ID" value="NZ_WUUQ01000001.1"/>
</dbReference>
<dbReference type="InterPro" id="IPR009736">
    <property type="entry name" value="DUF1307"/>
</dbReference>
<reference evidence="1 2" key="1">
    <citation type="submission" date="2019-12" db="EMBL/GenBank/DDBJ databases">
        <authorList>
            <person name="Yang R."/>
        </authorList>
    </citation>
    <scope>NUCLEOTIDE SEQUENCE [LARGE SCALE GENOMIC DNA]</scope>
    <source>
        <strain evidence="1 2">DONG20-135</strain>
    </source>
</reference>
<name>A0A6N8U2L5_9FIRM</name>
<accession>A0A6N8U2L5</accession>
<dbReference type="AlphaFoldDB" id="A0A6N8U2L5"/>
<comment type="caution">
    <text evidence="1">The sequence shown here is derived from an EMBL/GenBank/DDBJ whole genome shotgun (WGS) entry which is preliminary data.</text>
</comment>
<sequence length="153" mass="16784">MKKLLCLAMAALVLGGCGGDKTKTMTCKLSKEQSGITTEIDMKLEYKGEVVTKQIQTGTVKTDNESALDILFSSMESLGYADKADGMKGVTYSLKKYDDKKEIVEKMTMDLEKISAKDYNTMTNNASQASDNFKVGLEKTRDGLEAQGFTCEE</sequence>
<dbReference type="Proteomes" id="UP000434036">
    <property type="component" value="Unassembled WGS sequence"/>
</dbReference>
<keyword evidence="2" id="KW-1185">Reference proteome</keyword>
<dbReference type="SUPFAM" id="SSF160704">
    <property type="entry name" value="YehR-like"/>
    <property type="match status" value="1"/>
</dbReference>
<dbReference type="Pfam" id="PF06998">
    <property type="entry name" value="DUF1307"/>
    <property type="match status" value="1"/>
</dbReference>